<dbReference type="EMBL" id="CADCTV010000600">
    <property type="protein sequence ID" value="CAA9346190.1"/>
    <property type="molecule type" value="Genomic_DNA"/>
</dbReference>
<accession>A0A6J4LZQ9</accession>
<name>A0A6J4LZQ9_9BACT</name>
<organism evidence="2">
    <name type="scientific">uncultured Gemmatimonadota bacterium</name>
    <dbReference type="NCBI Taxonomy" id="203437"/>
    <lineage>
        <taxon>Bacteria</taxon>
        <taxon>Pseudomonadati</taxon>
        <taxon>Gemmatimonadota</taxon>
        <taxon>environmental samples</taxon>
    </lineage>
</organism>
<feature type="non-terminal residue" evidence="2">
    <location>
        <position position="121"/>
    </location>
</feature>
<protein>
    <submittedName>
        <fullName evidence="2">Uncharacterized protein</fullName>
    </submittedName>
</protein>
<sequence length="121" mass="13301">ETDTRQNGGSGYIDDVAERVRHGGGMVPGRPAPEHRHAPARRRHAPGGSAGRAPGRRHRGRYTLTRRVREPRARYAAGGRLGRDDPQGEWRSDGAQLAHLLRQPGTRPAAGARCRPRRLPV</sequence>
<reference evidence="2" key="1">
    <citation type="submission" date="2020-02" db="EMBL/GenBank/DDBJ databases">
        <authorList>
            <person name="Meier V. D."/>
        </authorList>
    </citation>
    <scope>NUCLEOTIDE SEQUENCE</scope>
    <source>
        <strain evidence="2">AVDCRST_MAG89</strain>
    </source>
</reference>
<proteinExistence type="predicted"/>
<evidence type="ECO:0000313" key="2">
    <source>
        <dbReference type="EMBL" id="CAA9346190.1"/>
    </source>
</evidence>
<gene>
    <name evidence="2" type="ORF">AVDCRST_MAG89-2880</name>
</gene>
<dbReference type="AlphaFoldDB" id="A0A6J4LZQ9"/>
<feature type="region of interest" description="Disordered" evidence="1">
    <location>
        <begin position="1"/>
        <end position="60"/>
    </location>
</feature>
<feature type="non-terminal residue" evidence="2">
    <location>
        <position position="1"/>
    </location>
</feature>
<evidence type="ECO:0000256" key="1">
    <source>
        <dbReference type="SAM" id="MobiDB-lite"/>
    </source>
</evidence>